<reference evidence="7 8" key="1">
    <citation type="journal article" date="2015" name="Stand. Genomic Sci.">
        <title>Genomic Encyclopedia of Bacterial and Archaeal Type Strains, Phase III: the genomes of soil and plant-associated and newly described type strains.</title>
        <authorList>
            <person name="Whitman W.B."/>
            <person name="Woyke T."/>
            <person name="Klenk H.P."/>
            <person name="Zhou Y."/>
            <person name="Lilburn T.G."/>
            <person name="Beck B.J."/>
            <person name="De Vos P."/>
            <person name="Vandamme P."/>
            <person name="Eisen J.A."/>
            <person name="Garrity G."/>
            <person name="Hugenholtz P."/>
            <person name="Kyrpides N.C."/>
        </authorList>
    </citation>
    <scope>NUCLEOTIDE SEQUENCE [LARGE SCALE GENOMIC DNA]</scope>
    <source>
        <strain evidence="7 8">CV2</strain>
    </source>
</reference>
<gene>
    <name evidence="7" type="ORF">EV141_2444</name>
</gene>
<dbReference type="InterPro" id="IPR003594">
    <property type="entry name" value="HATPase_dom"/>
</dbReference>
<feature type="transmembrane region" description="Helical" evidence="5">
    <location>
        <begin position="48"/>
        <end position="66"/>
    </location>
</feature>
<dbReference type="PANTHER" id="PTHR24421">
    <property type="entry name" value="NITRATE/NITRITE SENSOR PROTEIN NARX-RELATED"/>
    <property type="match status" value="1"/>
</dbReference>
<evidence type="ECO:0000256" key="3">
    <source>
        <dbReference type="ARBA" id="ARBA00023012"/>
    </source>
</evidence>
<feature type="transmembrane region" description="Helical" evidence="5">
    <location>
        <begin position="73"/>
        <end position="97"/>
    </location>
</feature>
<feature type="transmembrane region" description="Helical" evidence="5">
    <location>
        <begin position="137"/>
        <end position="155"/>
    </location>
</feature>
<evidence type="ECO:0000313" key="8">
    <source>
        <dbReference type="Proteomes" id="UP000293519"/>
    </source>
</evidence>
<dbReference type="SUPFAM" id="SSF55874">
    <property type="entry name" value="ATPase domain of HSP90 chaperone/DNA topoisomerase II/histidine kinase"/>
    <property type="match status" value="1"/>
</dbReference>
<feature type="transmembrane region" description="Helical" evidence="5">
    <location>
        <begin position="109"/>
        <end position="130"/>
    </location>
</feature>
<dbReference type="Pfam" id="PF02518">
    <property type="entry name" value="HATPase_c"/>
    <property type="match status" value="1"/>
</dbReference>
<dbReference type="InterPro" id="IPR050482">
    <property type="entry name" value="Sensor_HK_TwoCompSys"/>
</dbReference>
<dbReference type="PANTHER" id="PTHR24421:SF61">
    <property type="entry name" value="OXYGEN SENSOR HISTIDINE KINASE NREB"/>
    <property type="match status" value="1"/>
</dbReference>
<sequence length="416" mass="43333">MPLGLPPHLASSTTTLALVRAGHAAAAASLVAAMAVVLTLQTTLPDLAVWPALIVLVPMIGLLVLLERTPSTFIAVGYLLVGGACIAWFTVIGSAQLEVTPRNDDFTVGLLKAAVILIVGVGPGIARCVLWTTAGLLVAETSSAVVIVALGGVWGPAPGPITLWVFLVLGLASLQLRRLQARTAIPALYRAARDEMLAETRRGFERRATALVHDTMLNDLALIAQHDEGPLRPGIGDAVRADLATLVGEEWLIDEASPSERSAHAEFERMLADATAGELTVVVAGDPGILNRVDGHARAEFLRAIGQALVNVRRHAGVTEAEVVLGAQHDEVSAMVVDAGRGFDPTPGVEGRLGVGLSIVARLEAIGGEAQLWSRVGSGTTVMLRLPLAAPPVSPDPFDIDDGPDARPQSAPEVTA</sequence>
<accession>A0A4Q7LG55</accession>
<dbReference type="Proteomes" id="UP000293519">
    <property type="component" value="Unassembled WGS sequence"/>
</dbReference>
<name>A0A4Q7LG55_9MICO</name>
<evidence type="ECO:0000256" key="2">
    <source>
        <dbReference type="ARBA" id="ARBA00022777"/>
    </source>
</evidence>
<feature type="region of interest" description="Disordered" evidence="4">
    <location>
        <begin position="393"/>
        <end position="416"/>
    </location>
</feature>
<keyword evidence="3" id="KW-0902">Two-component regulatory system</keyword>
<dbReference type="AlphaFoldDB" id="A0A4Q7LG55"/>
<feature type="domain" description="Histidine kinase/HSP90-like ATPase" evidence="6">
    <location>
        <begin position="302"/>
        <end position="389"/>
    </location>
</feature>
<keyword evidence="5" id="KW-0812">Transmembrane</keyword>
<evidence type="ECO:0000313" key="7">
    <source>
        <dbReference type="EMBL" id="RZS53495.1"/>
    </source>
</evidence>
<evidence type="ECO:0000256" key="1">
    <source>
        <dbReference type="ARBA" id="ARBA00022679"/>
    </source>
</evidence>
<keyword evidence="1" id="KW-0808">Transferase</keyword>
<dbReference type="EMBL" id="SGWW01000006">
    <property type="protein sequence ID" value="RZS53495.1"/>
    <property type="molecule type" value="Genomic_DNA"/>
</dbReference>
<dbReference type="RefSeq" id="WP_130486219.1">
    <property type="nucleotide sequence ID" value="NZ_SGWW01000006.1"/>
</dbReference>
<keyword evidence="2 7" id="KW-0418">Kinase</keyword>
<proteinExistence type="predicted"/>
<keyword evidence="8" id="KW-1185">Reference proteome</keyword>
<protein>
    <submittedName>
        <fullName evidence="7">Signal transduction histidine kinase</fullName>
    </submittedName>
</protein>
<dbReference type="InterPro" id="IPR036890">
    <property type="entry name" value="HATPase_C_sf"/>
</dbReference>
<comment type="caution">
    <text evidence="7">The sequence shown here is derived from an EMBL/GenBank/DDBJ whole genome shotgun (WGS) entry which is preliminary data.</text>
</comment>
<dbReference type="GO" id="GO:0016301">
    <property type="term" value="F:kinase activity"/>
    <property type="evidence" value="ECO:0007669"/>
    <property type="project" value="UniProtKB-KW"/>
</dbReference>
<keyword evidence="5" id="KW-0472">Membrane</keyword>
<dbReference type="GO" id="GO:0000160">
    <property type="term" value="P:phosphorelay signal transduction system"/>
    <property type="evidence" value="ECO:0007669"/>
    <property type="project" value="UniProtKB-KW"/>
</dbReference>
<dbReference type="CDD" id="cd16917">
    <property type="entry name" value="HATPase_UhpB-NarQ-NarX-like"/>
    <property type="match status" value="1"/>
</dbReference>
<evidence type="ECO:0000256" key="5">
    <source>
        <dbReference type="SAM" id="Phobius"/>
    </source>
</evidence>
<evidence type="ECO:0000259" key="6">
    <source>
        <dbReference type="Pfam" id="PF02518"/>
    </source>
</evidence>
<keyword evidence="5" id="KW-1133">Transmembrane helix</keyword>
<dbReference type="OrthoDB" id="3534856at2"/>
<evidence type="ECO:0000256" key="4">
    <source>
        <dbReference type="SAM" id="MobiDB-lite"/>
    </source>
</evidence>
<organism evidence="7 8">
    <name type="scientific">Microcella putealis</name>
    <dbReference type="NCBI Taxonomy" id="337005"/>
    <lineage>
        <taxon>Bacteria</taxon>
        <taxon>Bacillati</taxon>
        <taxon>Actinomycetota</taxon>
        <taxon>Actinomycetes</taxon>
        <taxon>Micrococcales</taxon>
        <taxon>Microbacteriaceae</taxon>
        <taxon>Microcella</taxon>
    </lineage>
</organism>
<dbReference type="Gene3D" id="3.30.565.10">
    <property type="entry name" value="Histidine kinase-like ATPase, C-terminal domain"/>
    <property type="match status" value="1"/>
</dbReference>